<evidence type="ECO:0000256" key="1">
    <source>
        <dbReference type="ARBA" id="ARBA00004141"/>
    </source>
</evidence>
<proteinExistence type="predicted"/>
<feature type="transmembrane region" description="Helical" evidence="7">
    <location>
        <begin position="298"/>
        <end position="319"/>
    </location>
</feature>
<keyword evidence="10" id="KW-1185">Reference proteome</keyword>
<dbReference type="InterPro" id="IPR020846">
    <property type="entry name" value="MFS_dom"/>
</dbReference>
<dbReference type="GO" id="GO:0022857">
    <property type="term" value="F:transmembrane transporter activity"/>
    <property type="evidence" value="ECO:0007669"/>
    <property type="project" value="InterPro"/>
</dbReference>
<feature type="compositionally biased region" description="Basic and acidic residues" evidence="6">
    <location>
        <begin position="19"/>
        <end position="29"/>
    </location>
</feature>
<dbReference type="PANTHER" id="PTHR23504">
    <property type="entry name" value="MAJOR FACILITATOR SUPERFAMILY DOMAIN-CONTAINING PROTEIN 10"/>
    <property type="match status" value="1"/>
</dbReference>
<feature type="transmembrane region" description="Helical" evidence="7">
    <location>
        <begin position="102"/>
        <end position="123"/>
    </location>
</feature>
<organism evidence="9 10">
    <name type="scientific">Chironomus riparius</name>
    <dbReference type="NCBI Taxonomy" id="315576"/>
    <lineage>
        <taxon>Eukaryota</taxon>
        <taxon>Metazoa</taxon>
        <taxon>Ecdysozoa</taxon>
        <taxon>Arthropoda</taxon>
        <taxon>Hexapoda</taxon>
        <taxon>Insecta</taxon>
        <taxon>Pterygota</taxon>
        <taxon>Neoptera</taxon>
        <taxon>Endopterygota</taxon>
        <taxon>Diptera</taxon>
        <taxon>Nematocera</taxon>
        <taxon>Chironomoidea</taxon>
        <taxon>Chironomidae</taxon>
        <taxon>Chironominae</taxon>
        <taxon>Chironomus</taxon>
    </lineage>
</organism>
<dbReference type="AlphaFoldDB" id="A0A9N9S2S0"/>
<dbReference type="Proteomes" id="UP001153620">
    <property type="component" value="Chromosome 3"/>
</dbReference>
<dbReference type="InterPro" id="IPR011701">
    <property type="entry name" value="MFS"/>
</dbReference>
<feature type="transmembrane region" description="Helical" evidence="7">
    <location>
        <begin position="42"/>
        <end position="63"/>
    </location>
</feature>
<dbReference type="PANTHER" id="PTHR23504:SF31">
    <property type="entry name" value="MAJOR FACILITATOR SUPERFAMILY DOMAIN-CONTAINING PROTEIN 10"/>
    <property type="match status" value="1"/>
</dbReference>
<keyword evidence="4 7" id="KW-1133">Transmembrane helix</keyword>
<feature type="transmembrane region" description="Helical" evidence="7">
    <location>
        <begin position="135"/>
        <end position="152"/>
    </location>
</feature>
<feature type="domain" description="Major facilitator superfamily (MFS) profile" evidence="8">
    <location>
        <begin position="41"/>
        <end position="470"/>
    </location>
</feature>
<comment type="subcellular location">
    <subcellularLocation>
        <location evidence="1">Membrane</location>
        <topology evidence="1">Multi-pass membrane protein</topology>
    </subcellularLocation>
</comment>
<dbReference type="CDD" id="cd17389">
    <property type="entry name" value="MFS_MFSD10"/>
    <property type="match status" value="1"/>
</dbReference>
<keyword evidence="3 7" id="KW-0812">Transmembrane</keyword>
<keyword evidence="2" id="KW-0813">Transport</keyword>
<dbReference type="InterPro" id="IPR036259">
    <property type="entry name" value="MFS_trans_sf"/>
</dbReference>
<gene>
    <name evidence="9" type="ORF">CHIRRI_LOCUS10001</name>
</gene>
<evidence type="ECO:0000259" key="8">
    <source>
        <dbReference type="PROSITE" id="PS50850"/>
    </source>
</evidence>
<dbReference type="PROSITE" id="PS50850">
    <property type="entry name" value="MFS"/>
    <property type="match status" value="1"/>
</dbReference>
<feature type="transmembrane region" description="Helical" evidence="7">
    <location>
        <begin position="331"/>
        <end position="348"/>
    </location>
</feature>
<dbReference type="GO" id="GO:0031526">
    <property type="term" value="C:brush border membrane"/>
    <property type="evidence" value="ECO:0007669"/>
    <property type="project" value="TreeGrafter"/>
</dbReference>
<evidence type="ECO:0000256" key="6">
    <source>
        <dbReference type="SAM" id="MobiDB-lite"/>
    </source>
</evidence>
<dbReference type="Pfam" id="PF07690">
    <property type="entry name" value="MFS_1"/>
    <property type="match status" value="1"/>
</dbReference>
<feature type="transmembrane region" description="Helical" evidence="7">
    <location>
        <begin position="192"/>
        <end position="214"/>
    </location>
</feature>
<dbReference type="InterPro" id="IPR005829">
    <property type="entry name" value="Sugar_transporter_CS"/>
</dbReference>
<keyword evidence="5 7" id="KW-0472">Membrane</keyword>
<accession>A0A9N9S2S0</accession>
<sequence length="470" mass="51468">MWKREKSSKLNGSSAETMETGKSDVTGKDKAQVASTKTHPTVYIVFFSLLLDLLAFTMILPLLPSLLEHYRVNDKDGLYTTLSNSISYFTQLVGAPDKYTSVLFGGFLGSMFSLLQFIISPLAGGLSDYYGRKPILLVTLFGIIGSYGLWAVSSNFGLFVLARFVGGLSKGNISLSMAIITDVSSKENRGKGMALVGIAFSLGFIVGPIIGAVFSRFADKSSTDWFAYPALFAMCLATLDALFVMFCLKESLPVEKRAKTVINSVSQALEHISIPSLFRFDAVKNLSKADVASLKQLGFIYFVYLFIYSGLEFTVTFLMFHKFGYNSMDQAKMFLTTGVIMTILQGGVVRRIKLERTKQAAVFGLILIIPSYVIVGLSENSFWLYVGMILYAISTAFVVTCMTTLTSKYGNFDQKGTVLGIFRSLGALARAFGPIISSTAFWSIGSTTTYLIGGLLLVHPTINLYKLKLS</sequence>
<dbReference type="EMBL" id="OU895879">
    <property type="protein sequence ID" value="CAG9807152.1"/>
    <property type="molecule type" value="Genomic_DNA"/>
</dbReference>
<feature type="transmembrane region" description="Helical" evidence="7">
    <location>
        <begin position="383"/>
        <end position="405"/>
    </location>
</feature>
<evidence type="ECO:0000256" key="4">
    <source>
        <dbReference type="ARBA" id="ARBA00022989"/>
    </source>
</evidence>
<evidence type="ECO:0000256" key="7">
    <source>
        <dbReference type="SAM" id="Phobius"/>
    </source>
</evidence>
<reference evidence="9" key="1">
    <citation type="submission" date="2022-01" db="EMBL/GenBank/DDBJ databases">
        <authorList>
            <person name="King R."/>
        </authorList>
    </citation>
    <scope>NUCLEOTIDE SEQUENCE</scope>
</reference>
<reference evidence="9" key="2">
    <citation type="submission" date="2022-10" db="EMBL/GenBank/DDBJ databases">
        <authorList>
            <consortium name="ENA_rothamsted_submissions"/>
            <consortium name="culmorum"/>
            <person name="King R."/>
        </authorList>
    </citation>
    <scope>NUCLEOTIDE SEQUENCE</scope>
</reference>
<evidence type="ECO:0000256" key="2">
    <source>
        <dbReference type="ARBA" id="ARBA00022448"/>
    </source>
</evidence>
<feature type="transmembrane region" description="Helical" evidence="7">
    <location>
        <begin position="442"/>
        <end position="465"/>
    </location>
</feature>
<dbReference type="OrthoDB" id="196650at2759"/>
<evidence type="ECO:0000256" key="3">
    <source>
        <dbReference type="ARBA" id="ARBA00022692"/>
    </source>
</evidence>
<dbReference type="FunFam" id="1.20.1250.20:FF:000223">
    <property type="entry name" value="Major facilitator superfamily domain-containing protein"/>
    <property type="match status" value="1"/>
</dbReference>
<evidence type="ECO:0000256" key="5">
    <source>
        <dbReference type="ARBA" id="ARBA00023136"/>
    </source>
</evidence>
<evidence type="ECO:0000313" key="10">
    <source>
        <dbReference type="Proteomes" id="UP001153620"/>
    </source>
</evidence>
<evidence type="ECO:0000313" key="9">
    <source>
        <dbReference type="EMBL" id="CAG9807152.1"/>
    </source>
</evidence>
<feature type="transmembrane region" description="Helical" evidence="7">
    <location>
        <begin position="226"/>
        <end position="248"/>
    </location>
</feature>
<dbReference type="SUPFAM" id="SSF103473">
    <property type="entry name" value="MFS general substrate transporter"/>
    <property type="match status" value="1"/>
</dbReference>
<feature type="transmembrane region" description="Helical" evidence="7">
    <location>
        <begin position="360"/>
        <end position="377"/>
    </location>
</feature>
<dbReference type="PROSITE" id="PS00216">
    <property type="entry name" value="SUGAR_TRANSPORT_1"/>
    <property type="match status" value="1"/>
</dbReference>
<feature type="region of interest" description="Disordered" evidence="6">
    <location>
        <begin position="1"/>
        <end position="29"/>
    </location>
</feature>
<name>A0A9N9S2S0_9DIPT</name>
<protein>
    <recommendedName>
        <fullName evidence="8">Major facilitator superfamily (MFS) profile domain-containing protein</fullName>
    </recommendedName>
</protein>
<dbReference type="Gene3D" id="1.20.1250.20">
    <property type="entry name" value="MFS general substrate transporter like domains"/>
    <property type="match status" value="1"/>
</dbReference>